<accession>A0AB39R6D0</accession>
<dbReference type="EC" id="1.5.1.-" evidence="4"/>
<dbReference type="SMART" id="SM00903">
    <property type="entry name" value="Flavin_Reduct"/>
    <property type="match status" value="1"/>
</dbReference>
<evidence type="ECO:0000259" key="3">
    <source>
        <dbReference type="SMART" id="SM00903"/>
    </source>
</evidence>
<evidence type="ECO:0000256" key="2">
    <source>
        <dbReference type="SAM" id="MobiDB-lite"/>
    </source>
</evidence>
<keyword evidence="4" id="KW-0614">Plasmid</keyword>
<dbReference type="SUPFAM" id="SSF50475">
    <property type="entry name" value="FMN-binding split barrel"/>
    <property type="match status" value="1"/>
</dbReference>
<dbReference type="PANTHER" id="PTHR30466">
    <property type="entry name" value="FLAVIN REDUCTASE"/>
    <property type="match status" value="1"/>
</dbReference>
<evidence type="ECO:0000256" key="1">
    <source>
        <dbReference type="ARBA" id="ARBA00023002"/>
    </source>
</evidence>
<dbReference type="Gene3D" id="2.30.110.10">
    <property type="entry name" value="Electron Transport, Fmn-binding Protein, Chain A"/>
    <property type="match status" value="1"/>
</dbReference>
<dbReference type="RefSeq" id="WP_369228626.1">
    <property type="nucleotide sequence ID" value="NZ_CP163442.1"/>
</dbReference>
<dbReference type="InterPro" id="IPR050268">
    <property type="entry name" value="NADH-dep_flavin_reductase"/>
</dbReference>
<dbReference type="AlphaFoldDB" id="A0AB39R6D0"/>
<feature type="domain" description="Flavin reductase like" evidence="3">
    <location>
        <begin position="33"/>
        <end position="180"/>
    </location>
</feature>
<sequence>MSPARPPTSPSTRGDQPIPPVAHPAAVDLRPFMAAFPTGVAVITSFDAAGRPWGMTCTSLCSISLDPASLVVSLRSASPTLGAVRAHGGFALNLLHDRAQATSQRFSSGDPERFDTTDWDIPPLARGPHLITDAHATADCVLLSTTVIGDHTAAFAEVKRVVTRDLAPAPLLYGLRRYARWPVPAAAVTESDRHTNRLTPSNP</sequence>
<dbReference type="EMBL" id="CP163442">
    <property type="protein sequence ID" value="XDQ50103.1"/>
    <property type="molecule type" value="Genomic_DNA"/>
</dbReference>
<reference evidence="4" key="1">
    <citation type="submission" date="2024-07" db="EMBL/GenBank/DDBJ databases">
        <authorList>
            <person name="Yu S.T."/>
        </authorList>
    </citation>
    <scope>NUCLEOTIDE SEQUENCE</scope>
    <source>
        <strain evidence="4">R39</strain>
        <plasmid evidence="4">unnamed1</plasmid>
    </source>
</reference>
<feature type="region of interest" description="Disordered" evidence="2">
    <location>
        <begin position="1"/>
        <end position="23"/>
    </location>
</feature>
<geneLocation type="plasmid" evidence="4">
    <name>unnamed1</name>
</geneLocation>
<dbReference type="GO" id="GO:0042602">
    <property type="term" value="F:riboflavin reductase (NADPH) activity"/>
    <property type="evidence" value="ECO:0007669"/>
    <property type="project" value="TreeGrafter"/>
</dbReference>
<organism evidence="4">
    <name type="scientific">Streptomyces sp. R39</name>
    <dbReference type="NCBI Taxonomy" id="3238631"/>
    <lineage>
        <taxon>Bacteria</taxon>
        <taxon>Bacillati</taxon>
        <taxon>Actinomycetota</taxon>
        <taxon>Actinomycetes</taxon>
        <taxon>Kitasatosporales</taxon>
        <taxon>Streptomycetaceae</taxon>
        <taxon>Streptomyces</taxon>
    </lineage>
</organism>
<dbReference type="GO" id="GO:0010181">
    <property type="term" value="F:FMN binding"/>
    <property type="evidence" value="ECO:0007669"/>
    <property type="project" value="InterPro"/>
</dbReference>
<proteinExistence type="predicted"/>
<dbReference type="Pfam" id="PF01613">
    <property type="entry name" value="Flavin_Reduct"/>
    <property type="match status" value="1"/>
</dbReference>
<keyword evidence="1 4" id="KW-0560">Oxidoreductase</keyword>
<gene>
    <name evidence="4" type="ORF">AB5J52_49300</name>
</gene>
<evidence type="ECO:0000313" key="4">
    <source>
        <dbReference type="EMBL" id="XDQ50103.1"/>
    </source>
</evidence>
<dbReference type="InterPro" id="IPR002563">
    <property type="entry name" value="Flavin_Rdtase-like_dom"/>
</dbReference>
<dbReference type="PANTHER" id="PTHR30466:SF1">
    <property type="entry name" value="FMN REDUCTASE (NADH) RUTF"/>
    <property type="match status" value="1"/>
</dbReference>
<dbReference type="InterPro" id="IPR012349">
    <property type="entry name" value="Split_barrel_FMN-bd"/>
</dbReference>
<name>A0AB39R6D0_9ACTN</name>
<protein>
    <submittedName>
        <fullName evidence="4">Flavin reductase family protein</fullName>
        <ecNumber evidence="4">1.5.1.-</ecNumber>
    </submittedName>
</protein>